<dbReference type="InterPro" id="IPR039425">
    <property type="entry name" value="RNA_pol_sigma-70-like"/>
</dbReference>
<feature type="domain" description="RNA polymerase sigma factor 70 region 4 type 2" evidence="7">
    <location>
        <begin position="147"/>
        <end position="196"/>
    </location>
</feature>
<dbReference type="GO" id="GO:0006352">
    <property type="term" value="P:DNA-templated transcription initiation"/>
    <property type="evidence" value="ECO:0007669"/>
    <property type="project" value="InterPro"/>
</dbReference>
<reference evidence="8" key="1">
    <citation type="journal article" date="2014" name="Int. J. Syst. Evol. Microbiol.">
        <title>Complete genome sequence of Corynebacterium casei LMG S-19264T (=DSM 44701T), isolated from a smear-ripened cheese.</title>
        <authorList>
            <consortium name="US DOE Joint Genome Institute (JGI-PGF)"/>
            <person name="Walter F."/>
            <person name="Albersmeier A."/>
            <person name="Kalinowski J."/>
            <person name="Ruckert C."/>
        </authorList>
    </citation>
    <scope>NUCLEOTIDE SEQUENCE</scope>
    <source>
        <strain evidence="8">CGMCC 1.15152</strain>
    </source>
</reference>
<evidence type="ECO:0000256" key="1">
    <source>
        <dbReference type="ARBA" id="ARBA00010641"/>
    </source>
</evidence>
<keyword evidence="3" id="KW-0731">Sigma factor</keyword>
<feature type="domain" description="RNA polymerase sigma-70 region 2" evidence="6">
    <location>
        <begin position="64"/>
        <end position="123"/>
    </location>
</feature>
<dbReference type="AlphaFoldDB" id="A0A916Y275"/>
<dbReference type="SUPFAM" id="SSF88659">
    <property type="entry name" value="Sigma3 and sigma4 domains of RNA polymerase sigma factors"/>
    <property type="match status" value="1"/>
</dbReference>
<dbReference type="PANTHER" id="PTHR43133">
    <property type="entry name" value="RNA POLYMERASE ECF-TYPE SIGMA FACTO"/>
    <property type="match status" value="1"/>
</dbReference>
<dbReference type="SUPFAM" id="SSF88946">
    <property type="entry name" value="Sigma2 domain of RNA polymerase sigma factors"/>
    <property type="match status" value="1"/>
</dbReference>
<dbReference type="InterPro" id="IPR013324">
    <property type="entry name" value="RNA_pol_sigma_r3/r4-like"/>
</dbReference>
<dbReference type="Pfam" id="PF08281">
    <property type="entry name" value="Sigma70_r4_2"/>
    <property type="match status" value="1"/>
</dbReference>
<evidence type="ECO:0000256" key="5">
    <source>
        <dbReference type="ARBA" id="ARBA00023163"/>
    </source>
</evidence>
<keyword evidence="4" id="KW-0238">DNA-binding</keyword>
<evidence type="ECO:0000259" key="6">
    <source>
        <dbReference type="Pfam" id="PF04542"/>
    </source>
</evidence>
<name>A0A916Y275_9MICO</name>
<comment type="similarity">
    <text evidence="1">Belongs to the sigma-70 factor family. ECF subfamily.</text>
</comment>
<dbReference type="InterPro" id="IPR013249">
    <property type="entry name" value="RNA_pol_sigma70_r4_t2"/>
</dbReference>
<protein>
    <submittedName>
        <fullName evidence="8">DNA-directed RNA polymerase sigma-70 factor</fullName>
    </submittedName>
</protein>
<dbReference type="InterPro" id="IPR014284">
    <property type="entry name" value="RNA_pol_sigma-70_dom"/>
</dbReference>
<reference evidence="8" key="2">
    <citation type="submission" date="2020-09" db="EMBL/GenBank/DDBJ databases">
        <authorList>
            <person name="Sun Q."/>
            <person name="Zhou Y."/>
        </authorList>
    </citation>
    <scope>NUCLEOTIDE SEQUENCE</scope>
    <source>
        <strain evidence="8">CGMCC 1.15152</strain>
    </source>
</reference>
<dbReference type="InterPro" id="IPR013325">
    <property type="entry name" value="RNA_pol_sigma_r2"/>
</dbReference>
<dbReference type="Pfam" id="PF04542">
    <property type="entry name" value="Sigma70_r2"/>
    <property type="match status" value="1"/>
</dbReference>
<dbReference type="GO" id="GO:0000428">
    <property type="term" value="C:DNA-directed RNA polymerase complex"/>
    <property type="evidence" value="ECO:0007669"/>
    <property type="project" value="UniProtKB-KW"/>
</dbReference>
<keyword evidence="8" id="KW-0240">DNA-directed RNA polymerase</keyword>
<dbReference type="PANTHER" id="PTHR43133:SF8">
    <property type="entry name" value="RNA POLYMERASE SIGMA FACTOR HI_1459-RELATED"/>
    <property type="match status" value="1"/>
</dbReference>
<evidence type="ECO:0000256" key="4">
    <source>
        <dbReference type="ARBA" id="ARBA00023125"/>
    </source>
</evidence>
<dbReference type="RefSeq" id="WP_188710580.1">
    <property type="nucleotide sequence ID" value="NZ_BMHO01000001.1"/>
</dbReference>
<accession>A0A916Y275</accession>
<dbReference type="Gene3D" id="1.10.10.10">
    <property type="entry name" value="Winged helix-like DNA-binding domain superfamily/Winged helix DNA-binding domain"/>
    <property type="match status" value="1"/>
</dbReference>
<evidence type="ECO:0000313" key="8">
    <source>
        <dbReference type="EMBL" id="GGD26508.1"/>
    </source>
</evidence>
<dbReference type="CDD" id="cd06171">
    <property type="entry name" value="Sigma70_r4"/>
    <property type="match status" value="1"/>
</dbReference>
<dbReference type="Gene3D" id="1.10.1740.10">
    <property type="match status" value="1"/>
</dbReference>
<keyword evidence="9" id="KW-1185">Reference proteome</keyword>
<sequence>MGERGVEDLSAALRAANMRAASRAASALVDAGRADDALDVLARHAADSSAALELLVETLDSSGVVHRFAGSMLLDRDAIDDVAQDALISIVGSIGSYRRGSRFTSWVHPIVRRRVADHLRRQRDTSTIDENLLPAARMSSLIATRVTVRQALADLPELYRIPVTLRDIEGMSYAEIAAHLERSVGTVKSQVSRGRALIAGTLRELDGAEVDP</sequence>
<dbReference type="Proteomes" id="UP000633205">
    <property type="component" value="Unassembled WGS sequence"/>
</dbReference>
<evidence type="ECO:0000259" key="7">
    <source>
        <dbReference type="Pfam" id="PF08281"/>
    </source>
</evidence>
<comment type="caution">
    <text evidence="8">The sequence shown here is derived from an EMBL/GenBank/DDBJ whole genome shotgun (WGS) entry which is preliminary data.</text>
</comment>
<dbReference type="EMBL" id="BMHO01000001">
    <property type="protein sequence ID" value="GGD26508.1"/>
    <property type="molecule type" value="Genomic_DNA"/>
</dbReference>
<gene>
    <name evidence="8" type="ORF">GCM10010915_03200</name>
</gene>
<dbReference type="NCBIfam" id="TIGR02937">
    <property type="entry name" value="sigma70-ECF"/>
    <property type="match status" value="1"/>
</dbReference>
<evidence type="ECO:0000256" key="2">
    <source>
        <dbReference type="ARBA" id="ARBA00023015"/>
    </source>
</evidence>
<evidence type="ECO:0000256" key="3">
    <source>
        <dbReference type="ARBA" id="ARBA00023082"/>
    </source>
</evidence>
<keyword evidence="5" id="KW-0804">Transcription</keyword>
<dbReference type="GO" id="GO:0016987">
    <property type="term" value="F:sigma factor activity"/>
    <property type="evidence" value="ECO:0007669"/>
    <property type="project" value="UniProtKB-KW"/>
</dbReference>
<organism evidence="8 9">
    <name type="scientific">Microbacterium faecale</name>
    <dbReference type="NCBI Taxonomy" id="1804630"/>
    <lineage>
        <taxon>Bacteria</taxon>
        <taxon>Bacillati</taxon>
        <taxon>Actinomycetota</taxon>
        <taxon>Actinomycetes</taxon>
        <taxon>Micrococcales</taxon>
        <taxon>Microbacteriaceae</taxon>
        <taxon>Microbacterium</taxon>
    </lineage>
</organism>
<dbReference type="InterPro" id="IPR007627">
    <property type="entry name" value="RNA_pol_sigma70_r2"/>
</dbReference>
<dbReference type="GO" id="GO:0003677">
    <property type="term" value="F:DNA binding"/>
    <property type="evidence" value="ECO:0007669"/>
    <property type="project" value="UniProtKB-KW"/>
</dbReference>
<proteinExistence type="inferred from homology"/>
<keyword evidence="2" id="KW-0805">Transcription regulation</keyword>
<evidence type="ECO:0000313" key="9">
    <source>
        <dbReference type="Proteomes" id="UP000633205"/>
    </source>
</evidence>
<dbReference type="InterPro" id="IPR036388">
    <property type="entry name" value="WH-like_DNA-bd_sf"/>
</dbReference>